<feature type="region of interest" description="Disordered" evidence="1">
    <location>
        <begin position="591"/>
        <end position="693"/>
    </location>
</feature>
<dbReference type="InterPro" id="IPR036047">
    <property type="entry name" value="F-box-like_dom_sf"/>
</dbReference>
<dbReference type="SUPFAM" id="SSF81383">
    <property type="entry name" value="F-box domain"/>
    <property type="match status" value="1"/>
</dbReference>
<name>A0AAE0IP18_9PEZI</name>
<dbReference type="InterPro" id="IPR001810">
    <property type="entry name" value="F-box_dom"/>
</dbReference>
<feature type="compositionally biased region" description="Basic and acidic residues" evidence="1">
    <location>
        <begin position="415"/>
        <end position="427"/>
    </location>
</feature>
<proteinExistence type="predicted"/>
<dbReference type="PANTHER" id="PTHR34098:SF1">
    <property type="entry name" value="F-BOX ONLY PROTEIN 47"/>
    <property type="match status" value="1"/>
</dbReference>
<evidence type="ECO:0000259" key="2">
    <source>
        <dbReference type="PROSITE" id="PS50181"/>
    </source>
</evidence>
<feature type="compositionally biased region" description="Polar residues" evidence="1">
    <location>
        <begin position="663"/>
        <end position="672"/>
    </location>
</feature>
<comment type="caution">
    <text evidence="3">The sequence shown here is derived from an EMBL/GenBank/DDBJ whole genome shotgun (WGS) entry which is preliminary data.</text>
</comment>
<dbReference type="Proteomes" id="UP001286456">
    <property type="component" value="Unassembled WGS sequence"/>
</dbReference>
<reference evidence="3" key="2">
    <citation type="submission" date="2023-06" db="EMBL/GenBank/DDBJ databases">
        <authorList>
            <consortium name="Lawrence Berkeley National Laboratory"/>
            <person name="Haridas S."/>
            <person name="Hensen N."/>
            <person name="Bonometti L."/>
            <person name="Westerberg I."/>
            <person name="Brannstrom I.O."/>
            <person name="Guillou S."/>
            <person name="Cros-Aarteil S."/>
            <person name="Calhoun S."/>
            <person name="Kuo A."/>
            <person name="Mondo S."/>
            <person name="Pangilinan J."/>
            <person name="Riley R."/>
            <person name="Labutti K."/>
            <person name="Andreopoulos B."/>
            <person name="Lipzen A."/>
            <person name="Chen C."/>
            <person name="Yanf M."/>
            <person name="Daum C."/>
            <person name="Ng V."/>
            <person name="Clum A."/>
            <person name="Steindorff A."/>
            <person name="Ohm R."/>
            <person name="Martin F."/>
            <person name="Silar P."/>
            <person name="Natvig D."/>
            <person name="Lalanne C."/>
            <person name="Gautier V."/>
            <person name="Ament-Velasquez S.L."/>
            <person name="Kruys A."/>
            <person name="Hutchinson M.I."/>
            <person name="Powell A.J."/>
            <person name="Barry K."/>
            <person name="Miller A.N."/>
            <person name="Grigoriev I.V."/>
            <person name="Debuchy R."/>
            <person name="Gladieux P."/>
            <person name="Thoren M.H."/>
            <person name="Johannesson H."/>
        </authorList>
    </citation>
    <scope>NUCLEOTIDE SEQUENCE</scope>
    <source>
        <strain evidence="3">SMH4131-1</strain>
    </source>
</reference>
<dbReference type="EMBL" id="JAUEPO010000003">
    <property type="protein sequence ID" value="KAK3328317.1"/>
    <property type="molecule type" value="Genomic_DNA"/>
</dbReference>
<feature type="compositionally biased region" description="Basic and acidic residues" evidence="1">
    <location>
        <begin position="609"/>
        <end position="629"/>
    </location>
</feature>
<feature type="domain" description="F-box" evidence="2">
    <location>
        <begin position="1"/>
        <end position="46"/>
    </location>
</feature>
<dbReference type="PANTHER" id="PTHR34098">
    <property type="entry name" value="F-BOX ONLY PROTEIN 47"/>
    <property type="match status" value="1"/>
</dbReference>
<feature type="region of interest" description="Disordered" evidence="1">
    <location>
        <begin position="364"/>
        <end position="393"/>
    </location>
</feature>
<evidence type="ECO:0000313" key="3">
    <source>
        <dbReference type="EMBL" id="KAK3328317.1"/>
    </source>
</evidence>
<gene>
    <name evidence="3" type="ORF">B0T19DRAFT_187044</name>
</gene>
<sequence length="693" mass="77604">MSLVQLPYELLSYVVQALDLATIRSLSLTCRRFLYLFQEPNIAKLLLETKAPETQETRNAKANKRWAVELRRLVKRREAIASVSPFLVALVGYAKTWLYENGVLCYIKERQRGQLRILELHRSQSSEIIVDTKKLLGIVLPMPPPKKYRFQLLYCAHNIVSCLYTHKHPEPASWLIFFDPWTDEIIQVQQLESSYKIFVRNNDKFLFYGTHSQLGPDGFRRWEIRGYDLIAKTWLPGKLDLTNFVGVDIGSNICFEILDDWFYALSNQTAFEVDEIDLISNYDCYRFPLNAQAFQSLEHVPRAELWRRQHADGAIDDRWTFMRLFKDEATARIKVVESRKEWLAGNRSATRTYYTREIPFSTAHHEQSLGPGPGPGPGPGGTGQASSLPDIGPSASAGVAVEKCLGSYPSSADAPSRDPHLVHPGDDGSKSLMFTLSKCPIRSYHASCQTYIDLVDDPPGFSQGSQRIRIRGGSRRPWSPDERKERLRLLAAVGQEPPPPTFYQQLQNIYRHEDVVLWPPEQDPGNPDPHLDRLYGILNPPDCLGKIEGVWDERSMVYATGDGEGGDPKCLVFVSWDPSIFLKGTPRYPGAMSPGGSPLVPANVVGASREPESRTAQLHEGKGKGRDTTECYPISQPKSTCNPRAGAAASPSPSSSPGGSAEGRNNNNNGAQWKTVGPAEYQKIGRGYHFAAR</sequence>
<feature type="region of interest" description="Disordered" evidence="1">
    <location>
        <begin position="408"/>
        <end position="427"/>
    </location>
</feature>
<evidence type="ECO:0000313" key="4">
    <source>
        <dbReference type="Proteomes" id="UP001286456"/>
    </source>
</evidence>
<feature type="compositionally biased region" description="Low complexity" evidence="1">
    <location>
        <begin position="645"/>
        <end position="659"/>
    </location>
</feature>
<reference evidence="3" key="1">
    <citation type="journal article" date="2023" name="Mol. Phylogenet. Evol.">
        <title>Genome-scale phylogeny and comparative genomics of the fungal order Sordariales.</title>
        <authorList>
            <person name="Hensen N."/>
            <person name="Bonometti L."/>
            <person name="Westerberg I."/>
            <person name="Brannstrom I.O."/>
            <person name="Guillou S."/>
            <person name="Cros-Aarteil S."/>
            <person name="Calhoun S."/>
            <person name="Haridas S."/>
            <person name="Kuo A."/>
            <person name="Mondo S."/>
            <person name="Pangilinan J."/>
            <person name="Riley R."/>
            <person name="LaButti K."/>
            <person name="Andreopoulos B."/>
            <person name="Lipzen A."/>
            <person name="Chen C."/>
            <person name="Yan M."/>
            <person name="Daum C."/>
            <person name="Ng V."/>
            <person name="Clum A."/>
            <person name="Steindorff A."/>
            <person name="Ohm R.A."/>
            <person name="Martin F."/>
            <person name="Silar P."/>
            <person name="Natvig D.O."/>
            <person name="Lalanne C."/>
            <person name="Gautier V."/>
            <person name="Ament-Velasquez S.L."/>
            <person name="Kruys A."/>
            <person name="Hutchinson M.I."/>
            <person name="Powell A.J."/>
            <person name="Barry K."/>
            <person name="Miller A.N."/>
            <person name="Grigoriev I.V."/>
            <person name="Debuchy R."/>
            <person name="Gladieux P."/>
            <person name="Hiltunen Thoren M."/>
            <person name="Johannesson H."/>
        </authorList>
    </citation>
    <scope>NUCLEOTIDE SEQUENCE</scope>
    <source>
        <strain evidence="3">SMH4131-1</strain>
    </source>
</reference>
<accession>A0AAE0IP18</accession>
<keyword evidence="4" id="KW-1185">Reference proteome</keyword>
<protein>
    <recommendedName>
        <fullName evidence="2">F-box domain-containing protein</fullName>
    </recommendedName>
</protein>
<organism evidence="3 4">
    <name type="scientific">Cercophora scortea</name>
    <dbReference type="NCBI Taxonomy" id="314031"/>
    <lineage>
        <taxon>Eukaryota</taxon>
        <taxon>Fungi</taxon>
        <taxon>Dikarya</taxon>
        <taxon>Ascomycota</taxon>
        <taxon>Pezizomycotina</taxon>
        <taxon>Sordariomycetes</taxon>
        <taxon>Sordariomycetidae</taxon>
        <taxon>Sordariales</taxon>
        <taxon>Lasiosphaeriaceae</taxon>
        <taxon>Cercophora</taxon>
    </lineage>
</organism>
<dbReference type="InterPro" id="IPR038946">
    <property type="entry name" value="FBXO47"/>
</dbReference>
<evidence type="ECO:0000256" key="1">
    <source>
        <dbReference type="SAM" id="MobiDB-lite"/>
    </source>
</evidence>
<dbReference type="AlphaFoldDB" id="A0AAE0IP18"/>
<dbReference type="PROSITE" id="PS50181">
    <property type="entry name" value="FBOX"/>
    <property type="match status" value="1"/>
</dbReference>